<evidence type="ECO:0000313" key="1">
    <source>
        <dbReference type="EMBL" id="KAH9794896.1"/>
    </source>
</evidence>
<dbReference type="EMBL" id="CM039171">
    <property type="protein sequence ID" value="KAH9794896.1"/>
    <property type="molecule type" value="Genomic_DNA"/>
</dbReference>
<protein>
    <submittedName>
        <fullName evidence="1">Protein DETOXIFICATION 12</fullName>
    </submittedName>
</protein>
<comment type="caution">
    <text evidence="1">The sequence shown here is derived from an EMBL/GenBank/DDBJ whole genome shotgun (WGS) entry which is preliminary data.</text>
</comment>
<sequence>MRGNETEKNMEESLLIPKESLSSSSTTWDVLSGEVKNQGYIAAPMVAVTLSQYLLQVVSMMMVGHLGQLALSSTAMAISLASVTGFSVLLGMASALETLCGQAYGAQQYQRIGTQTYTAIFCLFLVCFPLSFLWIYAGKLLVLIGQDPQISHEVGKFMIWLLPALFAYAAMQPLIRYFQSQSLIIPMFLSSCAALCLHIPICWSLVYKSGLGNLGGALAIGISNWLNVTFLAIYMKFSTACAESRVPISMELFQGIGEFFHFAIPSAVMICLEWWSFELLILMSGLLPNPQLETSVLSVCLNTIQTLYAIPYGLGAAVRRVFGYVFSNEKQVVDYVTTMAPLVCLSVIMDSLQGVFSGVARGCGWQNIAAFVNLGAFYLCGIPTAAILGFWLKFRGRGLWIGIQAGAFTQTLLLGIITTCTNWEKQASKARERISKGRSLADNRVVCE</sequence>
<dbReference type="Proteomes" id="UP000829398">
    <property type="component" value="Chromosome 2"/>
</dbReference>
<accession>A0ACB8N9W7</accession>
<gene>
    <name evidence="1" type="ORF">KPL71_005050</name>
</gene>
<keyword evidence="2" id="KW-1185">Reference proteome</keyword>
<reference evidence="2" key="1">
    <citation type="journal article" date="2023" name="Hortic. Res.">
        <title>A chromosome-level phased genome enabling allele-level studies in sweet orange: a case study on citrus Huanglongbing tolerance.</title>
        <authorList>
            <person name="Wu B."/>
            <person name="Yu Q."/>
            <person name="Deng Z."/>
            <person name="Duan Y."/>
            <person name="Luo F."/>
            <person name="Gmitter F. Jr."/>
        </authorList>
    </citation>
    <scope>NUCLEOTIDE SEQUENCE [LARGE SCALE GENOMIC DNA]</scope>
    <source>
        <strain evidence="2">cv. Valencia</strain>
    </source>
</reference>
<organism evidence="1 2">
    <name type="scientific">Citrus sinensis</name>
    <name type="common">Sweet orange</name>
    <name type="synonym">Citrus aurantium var. sinensis</name>
    <dbReference type="NCBI Taxonomy" id="2711"/>
    <lineage>
        <taxon>Eukaryota</taxon>
        <taxon>Viridiplantae</taxon>
        <taxon>Streptophyta</taxon>
        <taxon>Embryophyta</taxon>
        <taxon>Tracheophyta</taxon>
        <taxon>Spermatophyta</taxon>
        <taxon>Magnoliopsida</taxon>
        <taxon>eudicotyledons</taxon>
        <taxon>Gunneridae</taxon>
        <taxon>Pentapetalae</taxon>
        <taxon>rosids</taxon>
        <taxon>malvids</taxon>
        <taxon>Sapindales</taxon>
        <taxon>Rutaceae</taxon>
        <taxon>Aurantioideae</taxon>
        <taxon>Citrus</taxon>
    </lineage>
</organism>
<proteinExistence type="predicted"/>
<evidence type="ECO:0000313" key="2">
    <source>
        <dbReference type="Proteomes" id="UP000829398"/>
    </source>
</evidence>
<name>A0ACB8N9W7_CITSI</name>